<dbReference type="InterPro" id="IPR050954">
    <property type="entry name" value="ET_IronSulfur_Cluster-Binding"/>
</dbReference>
<feature type="domain" description="4Fe-4S ferredoxin-type" evidence="5">
    <location>
        <begin position="89"/>
        <end position="118"/>
    </location>
</feature>
<evidence type="ECO:0000256" key="3">
    <source>
        <dbReference type="ARBA" id="ARBA00023004"/>
    </source>
</evidence>
<dbReference type="KEGG" id="ccai:NAS2_0920"/>
<keyword evidence="2" id="KW-0479">Metal-binding</keyword>
<dbReference type="SUPFAM" id="SSF54862">
    <property type="entry name" value="4Fe-4S ferredoxins"/>
    <property type="match status" value="1"/>
</dbReference>
<feature type="domain" description="4Fe-4S ferredoxin-type" evidence="5">
    <location>
        <begin position="3"/>
        <end position="31"/>
    </location>
</feature>
<dbReference type="EMBL" id="AP018732">
    <property type="protein sequence ID" value="BBE42309.1"/>
    <property type="molecule type" value="Genomic_DNA"/>
</dbReference>
<dbReference type="OrthoDB" id="2837at2157"/>
<accession>A0A4P2VCK7</accession>
<evidence type="ECO:0000256" key="1">
    <source>
        <dbReference type="ARBA" id="ARBA00022485"/>
    </source>
</evidence>
<sequence>MRLGFLWDMTLCVSCGACVAACSAANYPDERWMENRSWDWLTSNILLTYYDEPPTGRAYSLITSCQQCENPPCVSVCPTGASYIDKDTGLVLIDYDKCIGCRYCMAACPYGMRWLDQVHGWPNKCPGPDSQERISNGQNPACVEVCPTGARLFGDLDDPNSEISIRLNESTAVRLLEDKGTEPKYFVVVGRSQVAATQTSQATAAQVAQGGGE</sequence>
<keyword evidence="4" id="KW-0411">Iron-sulfur</keyword>
<dbReference type="PROSITE" id="PS00198">
    <property type="entry name" value="4FE4S_FER_1"/>
    <property type="match status" value="1"/>
</dbReference>
<evidence type="ECO:0000256" key="2">
    <source>
        <dbReference type="ARBA" id="ARBA00022723"/>
    </source>
</evidence>
<gene>
    <name evidence="6" type="ORF">NAS2_0920</name>
</gene>
<keyword evidence="1" id="KW-0004">4Fe-4S</keyword>
<dbReference type="CDD" id="cd10551">
    <property type="entry name" value="PsrB"/>
    <property type="match status" value="1"/>
</dbReference>
<keyword evidence="3" id="KW-0408">Iron</keyword>
<evidence type="ECO:0000256" key="4">
    <source>
        <dbReference type="ARBA" id="ARBA00023014"/>
    </source>
</evidence>
<keyword evidence="7" id="KW-1185">Reference proteome</keyword>
<dbReference type="Gene3D" id="3.30.70.20">
    <property type="match status" value="2"/>
</dbReference>
<evidence type="ECO:0000313" key="7">
    <source>
        <dbReference type="Proteomes" id="UP000509448"/>
    </source>
</evidence>
<dbReference type="GO" id="GO:0051539">
    <property type="term" value="F:4 iron, 4 sulfur cluster binding"/>
    <property type="evidence" value="ECO:0007669"/>
    <property type="project" value="UniProtKB-KW"/>
</dbReference>
<dbReference type="Proteomes" id="UP000509448">
    <property type="component" value="Chromosome"/>
</dbReference>
<proteinExistence type="predicted"/>
<dbReference type="InterPro" id="IPR017900">
    <property type="entry name" value="4Fe4S_Fe_S_CS"/>
</dbReference>
<dbReference type="Pfam" id="PF13247">
    <property type="entry name" value="Fer4_11"/>
    <property type="match status" value="1"/>
</dbReference>
<reference evidence="6 7" key="1">
    <citation type="journal article" date="2019" name="ISME J.">
        <title>Isolation and characterization of a thermophilic sulfur- and iron-reducing thaumarchaeote from a terrestrial acidic hot spring.</title>
        <authorList>
            <person name="Kato S."/>
            <person name="Itoh T."/>
            <person name="Yuki M."/>
            <person name="Nagamori M."/>
            <person name="Ohnishi M."/>
            <person name="Uematsu K."/>
            <person name="Suzuki K."/>
            <person name="Takashina T."/>
            <person name="Ohkuma M."/>
        </authorList>
    </citation>
    <scope>NUCLEOTIDE SEQUENCE [LARGE SCALE GENOMIC DNA]</scope>
    <source>
        <strain evidence="6 7">NAS-02</strain>
    </source>
</reference>
<dbReference type="InterPro" id="IPR017896">
    <property type="entry name" value="4Fe4S_Fe-S-bd"/>
</dbReference>
<evidence type="ECO:0000259" key="5">
    <source>
        <dbReference type="PROSITE" id="PS51379"/>
    </source>
</evidence>
<name>A0A4P2VCK7_9ARCH</name>
<organism evidence="6 7">
    <name type="scientific">Conexivisphaera calida</name>
    <dbReference type="NCBI Taxonomy" id="1874277"/>
    <lineage>
        <taxon>Archaea</taxon>
        <taxon>Nitrososphaerota</taxon>
        <taxon>Conexivisphaeria</taxon>
        <taxon>Conexivisphaerales</taxon>
        <taxon>Conexivisphaeraceae</taxon>
        <taxon>Conexivisphaera</taxon>
    </lineage>
</organism>
<dbReference type="Pfam" id="PF00037">
    <property type="entry name" value="Fer4"/>
    <property type="match status" value="1"/>
</dbReference>
<dbReference type="GO" id="GO:0046872">
    <property type="term" value="F:metal ion binding"/>
    <property type="evidence" value="ECO:0007669"/>
    <property type="project" value="UniProtKB-KW"/>
</dbReference>
<dbReference type="PANTHER" id="PTHR43177:SF3">
    <property type="entry name" value="PROTEIN NRFC HOMOLOG"/>
    <property type="match status" value="1"/>
</dbReference>
<dbReference type="PROSITE" id="PS51379">
    <property type="entry name" value="4FE4S_FER_2"/>
    <property type="match status" value="3"/>
</dbReference>
<dbReference type="PANTHER" id="PTHR43177">
    <property type="entry name" value="PROTEIN NRFC"/>
    <property type="match status" value="1"/>
</dbReference>
<feature type="domain" description="4Fe-4S ferredoxin-type" evidence="5">
    <location>
        <begin position="56"/>
        <end position="87"/>
    </location>
</feature>
<dbReference type="AlphaFoldDB" id="A0A4P2VCK7"/>
<evidence type="ECO:0000313" key="6">
    <source>
        <dbReference type="EMBL" id="BBE42309.1"/>
    </source>
</evidence>
<dbReference type="RefSeq" id="WP_174448554.1">
    <property type="nucleotide sequence ID" value="NZ_AP018732.1"/>
</dbReference>
<dbReference type="GO" id="GO:0016491">
    <property type="term" value="F:oxidoreductase activity"/>
    <property type="evidence" value="ECO:0007669"/>
    <property type="project" value="UniProtKB-ARBA"/>
</dbReference>
<dbReference type="GeneID" id="55584732"/>
<protein>
    <submittedName>
        <fullName evidence="6">Fe-S-cluster-containing hydrogenase components 1</fullName>
    </submittedName>
</protein>